<name>A0A840HZ02_9SPHN</name>
<evidence type="ECO:0000313" key="3">
    <source>
        <dbReference type="Proteomes" id="UP000575068"/>
    </source>
</evidence>
<dbReference type="Pfam" id="PF01636">
    <property type="entry name" value="APH"/>
    <property type="match status" value="1"/>
</dbReference>
<dbReference type="Proteomes" id="UP000575068">
    <property type="component" value="Unassembled WGS sequence"/>
</dbReference>
<keyword evidence="2" id="KW-0418">Kinase</keyword>
<dbReference type="EMBL" id="JACHOV010000015">
    <property type="protein sequence ID" value="MBB4642817.1"/>
    <property type="molecule type" value="Genomic_DNA"/>
</dbReference>
<dbReference type="RefSeq" id="WP_184477240.1">
    <property type="nucleotide sequence ID" value="NZ_JACHOV010000015.1"/>
</dbReference>
<evidence type="ECO:0000313" key="2">
    <source>
        <dbReference type="EMBL" id="MBB4642817.1"/>
    </source>
</evidence>
<dbReference type="Gene3D" id="3.90.1200.10">
    <property type="match status" value="1"/>
</dbReference>
<gene>
    <name evidence="2" type="ORF">HNQ99_003153</name>
</gene>
<dbReference type="InterPro" id="IPR002575">
    <property type="entry name" value="Aminoglycoside_PTrfase"/>
</dbReference>
<organism evidence="2 3">
    <name type="scientific">Rhizorhapis suberifaciens</name>
    <name type="common">corky root of lettuce</name>
    <dbReference type="NCBI Taxonomy" id="13656"/>
    <lineage>
        <taxon>Bacteria</taxon>
        <taxon>Pseudomonadati</taxon>
        <taxon>Pseudomonadota</taxon>
        <taxon>Alphaproteobacteria</taxon>
        <taxon>Sphingomonadales</taxon>
        <taxon>Sphingomonadaceae</taxon>
        <taxon>Rhizorhapis</taxon>
    </lineage>
</organism>
<reference evidence="2 3" key="1">
    <citation type="submission" date="2020-08" db="EMBL/GenBank/DDBJ databases">
        <title>Genomic Encyclopedia of Type Strains, Phase IV (KMG-IV): sequencing the most valuable type-strain genomes for metagenomic binning, comparative biology and taxonomic classification.</title>
        <authorList>
            <person name="Goeker M."/>
        </authorList>
    </citation>
    <scope>NUCLEOTIDE SEQUENCE [LARGE SCALE GENOMIC DNA]</scope>
    <source>
        <strain evidence="2 3">DSM 7465</strain>
    </source>
</reference>
<evidence type="ECO:0000259" key="1">
    <source>
        <dbReference type="Pfam" id="PF01636"/>
    </source>
</evidence>
<dbReference type="InterPro" id="IPR041726">
    <property type="entry name" value="ACAD10_11_N"/>
</dbReference>
<dbReference type="InterPro" id="IPR011009">
    <property type="entry name" value="Kinase-like_dom_sf"/>
</dbReference>
<dbReference type="SUPFAM" id="SSF56112">
    <property type="entry name" value="Protein kinase-like (PK-like)"/>
    <property type="match status" value="1"/>
</dbReference>
<keyword evidence="2" id="KW-0808">Transferase</keyword>
<sequence>MNLDNRRLFQAMAESMNRIALRYDVPASDMDHMAAMTVASELLRRDQADRARDIYAEGYLLAVRLAKLAGEDEASAPLIAQLNGLPATSGNHDGDAPSHDLLDTLKRLLSSLVSKSGYPCDPSGELGAVMASLYQWECELLKLPAPQTAAAQTRNVKEMLESSARIRVPELDGARVVEFTSLVGGFANETTLFKLEDGKGRIWDLVSRGATGLQLGIDGRDLGGEYHLLRYLHAHGIQVAEPIWHEGDVERYGTQFLVTRKIEGKNFGTVVHAQRLSASQLRALAIHLAKIHSLPLDPANPDLQQSHIDTGLIGVSTSEGVGDYLERWIRLWRSTRLENSPSIEATLHWLRANLPQNEEAQVLVHGDYALHNIMMQDDEISGILDWEMSHLGDRAEDLAGLLASFPDEEDAETFMQYYIEAGGKPVTAFQREYCNVFRYFGMYVVMLESEFRFFSLPEVHPELLVLGSFVQTPASRMAQAIEKAERAKALG</sequence>
<dbReference type="Gene3D" id="3.30.200.20">
    <property type="entry name" value="Phosphorylase Kinase, domain 1"/>
    <property type="match status" value="1"/>
</dbReference>
<keyword evidence="3" id="KW-1185">Reference proteome</keyword>
<dbReference type="InterPro" id="IPR051678">
    <property type="entry name" value="AGP_Transferase"/>
</dbReference>
<accession>A0A840HZ02</accession>
<protein>
    <submittedName>
        <fullName evidence="2">Aminoglycoside phosphotransferase (APT) family kinase protein</fullName>
    </submittedName>
</protein>
<dbReference type="PANTHER" id="PTHR21310">
    <property type="entry name" value="AMINOGLYCOSIDE PHOSPHOTRANSFERASE-RELATED-RELATED"/>
    <property type="match status" value="1"/>
</dbReference>
<dbReference type="CDD" id="cd05154">
    <property type="entry name" value="ACAD10_11_N-like"/>
    <property type="match status" value="1"/>
</dbReference>
<comment type="caution">
    <text evidence="2">The sequence shown here is derived from an EMBL/GenBank/DDBJ whole genome shotgun (WGS) entry which is preliminary data.</text>
</comment>
<dbReference type="GO" id="GO:0016301">
    <property type="term" value="F:kinase activity"/>
    <property type="evidence" value="ECO:0007669"/>
    <property type="project" value="UniProtKB-KW"/>
</dbReference>
<proteinExistence type="predicted"/>
<dbReference type="AlphaFoldDB" id="A0A840HZ02"/>
<feature type="domain" description="Aminoglycoside phosphotransferase" evidence="1">
    <location>
        <begin position="221"/>
        <end position="418"/>
    </location>
</feature>